<comment type="catalytic activity">
    <reaction evidence="7 8">
        <text>(2S,6S)-2,6-diaminopimelate = meso-2,6-diaminopimelate</text>
        <dbReference type="Rhea" id="RHEA:15393"/>
        <dbReference type="ChEBI" id="CHEBI:57609"/>
        <dbReference type="ChEBI" id="CHEBI:57791"/>
        <dbReference type="EC" id="5.1.1.7"/>
    </reaction>
</comment>
<dbReference type="OrthoDB" id="9805408at2"/>
<evidence type="ECO:0000256" key="4">
    <source>
        <dbReference type="ARBA" id="ARBA00022605"/>
    </source>
</evidence>
<comment type="subcellular location">
    <subcellularLocation>
        <location evidence="8">Cytoplasm</location>
    </subcellularLocation>
</comment>
<dbReference type="GO" id="GO:0009089">
    <property type="term" value="P:lysine biosynthetic process via diaminopimelate"/>
    <property type="evidence" value="ECO:0007669"/>
    <property type="project" value="UniProtKB-UniRule"/>
</dbReference>
<evidence type="ECO:0000256" key="1">
    <source>
        <dbReference type="ARBA" id="ARBA00005196"/>
    </source>
</evidence>
<gene>
    <name evidence="8" type="primary">dapF</name>
    <name evidence="10" type="ORF">FC96_GL000957</name>
</gene>
<keyword evidence="8" id="KW-0963">Cytoplasm</keyword>
<keyword evidence="4 8" id="KW-0028">Amino-acid biosynthesis</keyword>
<feature type="binding site" evidence="8">
    <location>
        <begin position="223"/>
        <end position="224"/>
    </location>
    <ligand>
        <name>substrate</name>
    </ligand>
</feature>
<proteinExistence type="inferred from homology"/>
<dbReference type="InterPro" id="IPR018510">
    <property type="entry name" value="DAP_epimerase_AS"/>
</dbReference>
<feature type="binding site" evidence="8">
    <location>
        <position position="71"/>
    </location>
    <ligand>
        <name>substrate</name>
    </ligand>
</feature>
<evidence type="ECO:0000256" key="8">
    <source>
        <dbReference type="HAMAP-Rule" id="MF_00197"/>
    </source>
</evidence>
<dbReference type="Pfam" id="PF01678">
    <property type="entry name" value="DAP_epimerase"/>
    <property type="match status" value="2"/>
</dbReference>
<evidence type="ECO:0000256" key="5">
    <source>
        <dbReference type="ARBA" id="ARBA00023154"/>
    </source>
</evidence>
<dbReference type="EC" id="5.1.1.7" evidence="3 8"/>
<dbReference type="GO" id="GO:0008837">
    <property type="term" value="F:diaminopimelate epimerase activity"/>
    <property type="evidence" value="ECO:0007669"/>
    <property type="project" value="UniProtKB-UniRule"/>
</dbReference>
<comment type="function">
    <text evidence="8">Catalyzes the stereoinversion of LL-2,6-diaminopimelate (L,L-DAP) to meso-diaminopimelate (meso-DAP), a precursor of L-lysine and an essential component of the bacterial peptidoglycan.</text>
</comment>
<dbReference type="PANTHER" id="PTHR31689:SF0">
    <property type="entry name" value="DIAMINOPIMELATE EPIMERASE"/>
    <property type="match status" value="1"/>
</dbReference>
<dbReference type="SUPFAM" id="SSF54506">
    <property type="entry name" value="Diaminopimelate epimerase-like"/>
    <property type="match status" value="2"/>
</dbReference>
<dbReference type="Proteomes" id="UP000050911">
    <property type="component" value="Unassembled WGS sequence"/>
</dbReference>
<comment type="subunit">
    <text evidence="8">Homodimer.</text>
</comment>
<name>A0A0R1HVP3_9LACO</name>
<dbReference type="RefSeq" id="WP_056941899.1">
    <property type="nucleotide sequence ID" value="NZ_AZCX01000002.1"/>
</dbReference>
<feature type="binding site" evidence="8">
    <location>
        <position position="12"/>
    </location>
    <ligand>
        <name>substrate</name>
    </ligand>
</feature>
<dbReference type="Gene3D" id="3.10.310.10">
    <property type="entry name" value="Diaminopimelate Epimerase, Chain A, domain 1"/>
    <property type="match status" value="2"/>
</dbReference>
<feature type="binding site" evidence="8">
    <location>
        <begin position="233"/>
        <end position="234"/>
    </location>
    <ligand>
        <name>substrate</name>
    </ligand>
</feature>
<evidence type="ECO:0000313" key="11">
    <source>
        <dbReference type="Proteomes" id="UP000050911"/>
    </source>
</evidence>
<organism evidence="10 11">
    <name type="scientific">Secundilactobacillus kimchicus JCM 15530</name>
    <dbReference type="NCBI Taxonomy" id="1302272"/>
    <lineage>
        <taxon>Bacteria</taxon>
        <taxon>Bacillati</taxon>
        <taxon>Bacillota</taxon>
        <taxon>Bacilli</taxon>
        <taxon>Lactobacillales</taxon>
        <taxon>Lactobacillaceae</taxon>
        <taxon>Secundilactobacillus</taxon>
    </lineage>
</organism>
<evidence type="ECO:0000313" key="10">
    <source>
        <dbReference type="EMBL" id="KRK48643.1"/>
    </source>
</evidence>
<feature type="active site" evidence="9">
    <location>
        <position position="80"/>
    </location>
</feature>
<feature type="site" description="Could be important to modulate the pK values of the two catalytic cysteine residues" evidence="8">
    <location>
        <position position="171"/>
    </location>
</feature>
<dbReference type="PANTHER" id="PTHR31689">
    <property type="entry name" value="DIAMINOPIMELATE EPIMERASE, CHLOROPLASTIC"/>
    <property type="match status" value="1"/>
</dbReference>
<comment type="caution">
    <text evidence="10">The sequence shown here is derived from an EMBL/GenBank/DDBJ whole genome shotgun (WGS) entry which is preliminary data.</text>
</comment>
<dbReference type="NCBIfam" id="TIGR00652">
    <property type="entry name" value="DapF"/>
    <property type="match status" value="1"/>
</dbReference>
<evidence type="ECO:0000256" key="6">
    <source>
        <dbReference type="ARBA" id="ARBA00023235"/>
    </source>
</evidence>
<feature type="active site" description="Proton acceptor" evidence="8">
    <location>
        <position position="232"/>
    </location>
</feature>
<feature type="binding site" evidence="8">
    <location>
        <begin position="81"/>
        <end position="82"/>
    </location>
    <ligand>
        <name>substrate</name>
    </ligand>
</feature>
<protein>
    <recommendedName>
        <fullName evidence="3 8">Diaminopimelate epimerase</fullName>
        <shortName evidence="8">DAP epimerase</shortName>
        <ecNumber evidence="3 8">5.1.1.7</ecNumber>
    </recommendedName>
    <alternativeName>
        <fullName evidence="8">PLP-independent amino acid racemase</fullName>
    </alternativeName>
</protein>
<sequence length="336" mass="36180">MVVLHKVHGSQNRFFLLDQTTLEQPLTDPELVALAQQMTHPKTGLLNGADGILVVNASNHDNVLGQMRVINADGSEASMCGNGLRTVSRYLAEKYHSNQFKVETLTADLQVSRQSDLATDVPAFSVEISPVRFNQTAFPFDHLGGETLIDAPVRAFADGLTFTAIAVPNPHLISFVDTTTMNGPLLGDLGARLNRPNRYFPDGVNVSFAQILGPDQLFVRTFERGVGFTNACGTGMSATSLAFAMTHPQLGHFGRQMTIYNPGGMVKTVVHHSKARDTIELIGNATETHLITVDDAQLHQANVTEATATVATTHEEAAYEAFVAGLPSVSAIAVKE</sequence>
<dbReference type="EMBL" id="AZCX01000002">
    <property type="protein sequence ID" value="KRK48643.1"/>
    <property type="molecule type" value="Genomic_DNA"/>
</dbReference>
<feature type="site" description="Could be important to modulate the pK values of the two catalytic cysteine residues" evidence="8">
    <location>
        <position position="223"/>
    </location>
</feature>
<comment type="pathway">
    <text evidence="1 8">Amino-acid biosynthesis; L-lysine biosynthesis via DAP pathway; DL-2,6-diaminopimelate from LL-2,6-diaminopimelate: step 1/1.</text>
</comment>
<reference evidence="10 11" key="1">
    <citation type="journal article" date="2015" name="Genome Announc.">
        <title>Expanding the biotechnology potential of lactobacilli through comparative genomics of 213 strains and associated genera.</title>
        <authorList>
            <person name="Sun Z."/>
            <person name="Harris H.M."/>
            <person name="McCann A."/>
            <person name="Guo C."/>
            <person name="Argimon S."/>
            <person name="Zhang W."/>
            <person name="Yang X."/>
            <person name="Jeffery I.B."/>
            <person name="Cooney J.C."/>
            <person name="Kagawa T.F."/>
            <person name="Liu W."/>
            <person name="Song Y."/>
            <person name="Salvetti E."/>
            <person name="Wrobel A."/>
            <person name="Rasinkangas P."/>
            <person name="Parkhill J."/>
            <person name="Rea M.C."/>
            <person name="O'Sullivan O."/>
            <person name="Ritari J."/>
            <person name="Douillard F.P."/>
            <person name="Paul Ross R."/>
            <person name="Yang R."/>
            <person name="Briner A.E."/>
            <person name="Felis G.E."/>
            <person name="de Vos W.M."/>
            <person name="Barrangou R."/>
            <person name="Klaenhammer T.R."/>
            <person name="Caufield P.W."/>
            <person name="Cui Y."/>
            <person name="Zhang H."/>
            <person name="O'Toole P.W."/>
        </authorList>
    </citation>
    <scope>NUCLEOTIDE SEQUENCE [LARGE SCALE GENOMIC DNA]</scope>
    <source>
        <strain evidence="10 11">JCM 15530</strain>
    </source>
</reference>
<evidence type="ECO:0000256" key="9">
    <source>
        <dbReference type="PROSITE-ProRule" id="PRU10125"/>
    </source>
</evidence>
<evidence type="ECO:0000256" key="7">
    <source>
        <dbReference type="ARBA" id="ARBA00051712"/>
    </source>
</evidence>
<dbReference type="PATRIC" id="fig|1302272.5.peg.964"/>
<dbReference type="HAMAP" id="MF_00197">
    <property type="entry name" value="DAP_epimerase"/>
    <property type="match status" value="1"/>
</dbReference>
<evidence type="ECO:0000256" key="3">
    <source>
        <dbReference type="ARBA" id="ARBA00013080"/>
    </source>
</evidence>
<comment type="similarity">
    <text evidence="2 8">Belongs to the diaminopimelate epimerase family.</text>
</comment>
<feature type="binding site" evidence="8">
    <location>
        <position position="205"/>
    </location>
    <ligand>
        <name>substrate</name>
    </ligand>
</feature>
<keyword evidence="11" id="KW-1185">Reference proteome</keyword>
<dbReference type="GO" id="GO:0005829">
    <property type="term" value="C:cytosol"/>
    <property type="evidence" value="ECO:0007669"/>
    <property type="project" value="TreeGrafter"/>
</dbReference>
<dbReference type="AlphaFoldDB" id="A0A0R1HVP3"/>
<dbReference type="PROSITE" id="PS01326">
    <property type="entry name" value="DAP_EPIMERASE"/>
    <property type="match status" value="1"/>
</dbReference>
<accession>A0A0R1HVP3</accession>
<keyword evidence="5 8" id="KW-0457">Lysine biosynthesis</keyword>
<feature type="active site" description="Proton donor" evidence="8">
    <location>
        <position position="80"/>
    </location>
</feature>
<dbReference type="InterPro" id="IPR001653">
    <property type="entry name" value="DAP_epimerase_DapF"/>
</dbReference>
<dbReference type="UniPathway" id="UPA00034">
    <property type="reaction ID" value="UER00025"/>
</dbReference>
<evidence type="ECO:0000256" key="2">
    <source>
        <dbReference type="ARBA" id="ARBA00010219"/>
    </source>
</evidence>
<keyword evidence="6 8" id="KW-0413">Isomerase</keyword>
<comment type="caution">
    <text evidence="8">Lacks conserved residue(s) required for the propagation of feature annotation.</text>
</comment>
<feature type="binding site" evidence="8">
    <location>
        <position position="169"/>
    </location>
    <ligand>
        <name>substrate</name>
    </ligand>
</feature>
<dbReference type="STRING" id="1302272.FC96_GL000957"/>